<dbReference type="EMBL" id="JACJQH010000103">
    <property type="protein sequence ID" value="MBD2200692.1"/>
    <property type="molecule type" value="Genomic_DNA"/>
</dbReference>
<name>A0ABR8AQ23_9CYAN</name>
<organism evidence="1 2">
    <name type="scientific">Calothrix parietina FACHB-288</name>
    <dbReference type="NCBI Taxonomy" id="2692896"/>
    <lineage>
        <taxon>Bacteria</taxon>
        <taxon>Bacillati</taxon>
        <taxon>Cyanobacteriota</taxon>
        <taxon>Cyanophyceae</taxon>
        <taxon>Nostocales</taxon>
        <taxon>Calotrichaceae</taxon>
        <taxon>Calothrix</taxon>
    </lineage>
</organism>
<dbReference type="Proteomes" id="UP000658514">
    <property type="component" value="Unassembled WGS sequence"/>
</dbReference>
<accession>A0ABR8AQ23</accession>
<sequence>KFFNESVNSIDTYVHSKIESSLNLLQKGKEEVAVGNLFLPHQNDYHSYKLYILFSGSPLALELPEFTHEQVKDLAQRHQLNWNDTEINNLTQLVGGHPFLVRLALFQIANREINLAQFLQTAPTAAGIYSKHLQRQEYILQQQPELGKAMQEIVGNSHPVNLTTEVRFKLYSLGLVKLQNDQVTPRCELYRQYFRTSIKDNHKTI</sequence>
<comment type="caution">
    <text evidence="1">The sequence shown here is derived from an EMBL/GenBank/DDBJ whole genome shotgun (WGS) entry which is preliminary data.</text>
</comment>
<dbReference type="Pfam" id="PF14516">
    <property type="entry name" value="AAA_35"/>
    <property type="match status" value="1"/>
</dbReference>
<gene>
    <name evidence="1" type="ORF">H6G24_35495</name>
</gene>
<evidence type="ECO:0000313" key="2">
    <source>
        <dbReference type="Proteomes" id="UP000658514"/>
    </source>
</evidence>
<feature type="non-terminal residue" evidence="1">
    <location>
        <position position="1"/>
    </location>
</feature>
<evidence type="ECO:0000313" key="1">
    <source>
        <dbReference type="EMBL" id="MBD2200692.1"/>
    </source>
</evidence>
<reference evidence="1 2" key="1">
    <citation type="journal article" date="2020" name="ISME J.">
        <title>Comparative genomics reveals insights into cyanobacterial evolution and habitat adaptation.</title>
        <authorList>
            <person name="Chen M.Y."/>
            <person name="Teng W.K."/>
            <person name="Zhao L."/>
            <person name="Hu C.X."/>
            <person name="Zhou Y.K."/>
            <person name="Han B.P."/>
            <person name="Song L.R."/>
            <person name="Shu W.S."/>
        </authorList>
    </citation>
    <scope>NUCLEOTIDE SEQUENCE [LARGE SCALE GENOMIC DNA]</scope>
    <source>
        <strain evidence="1 2">FACHB-288</strain>
    </source>
</reference>
<dbReference type="RefSeq" id="WP_190555648.1">
    <property type="nucleotide sequence ID" value="NZ_CAWPNO010000006.1"/>
</dbReference>
<proteinExistence type="predicted"/>
<keyword evidence="2" id="KW-1185">Reference proteome</keyword>
<protein>
    <submittedName>
        <fullName evidence="1">AAA-like domain-containing protein</fullName>
    </submittedName>
</protein>